<reference evidence="1 2" key="1">
    <citation type="journal article" date="2014" name="Science">
        <title>Plant genetics. Early allopolyploid evolution in the post-Neolithic Brassica napus oilseed genome.</title>
        <authorList>
            <person name="Chalhoub B."/>
            <person name="Denoeud F."/>
            <person name="Liu S."/>
            <person name="Parkin I.A."/>
            <person name="Tang H."/>
            <person name="Wang X."/>
            <person name="Chiquet J."/>
            <person name="Belcram H."/>
            <person name="Tong C."/>
            <person name="Samans B."/>
            <person name="Correa M."/>
            <person name="Da Silva C."/>
            <person name="Just J."/>
            <person name="Falentin C."/>
            <person name="Koh C.S."/>
            <person name="Le Clainche I."/>
            <person name="Bernard M."/>
            <person name="Bento P."/>
            <person name="Noel B."/>
            <person name="Labadie K."/>
            <person name="Alberti A."/>
            <person name="Charles M."/>
            <person name="Arnaud D."/>
            <person name="Guo H."/>
            <person name="Daviaud C."/>
            <person name="Alamery S."/>
            <person name="Jabbari K."/>
            <person name="Zhao M."/>
            <person name="Edger P.P."/>
            <person name="Chelaifa H."/>
            <person name="Tack D."/>
            <person name="Lassalle G."/>
            <person name="Mestiri I."/>
            <person name="Schnel N."/>
            <person name="Le Paslier M.C."/>
            <person name="Fan G."/>
            <person name="Renault V."/>
            <person name="Bayer P.E."/>
            <person name="Golicz A.A."/>
            <person name="Manoli S."/>
            <person name="Lee T.H."/>
            <person name="Thi V.H."/>
            <person name="Chalabi S."/>
            <person name="Hu Q."/>
            <person name="Fan C."/>
            <person name="Tollenaere R."/>
            <person name="Lu Y."/>
            <person name="Battail C."/>
            <person name="Shen J."/>
            <person name="Sidebottom C.H."/>
            <person name="Wang X."/>
            <person name="Canaguier A."/>
            <person name="Chauveau A."/>
            <person name="Berard A."/>
            <person name="Deniot G."/>
            <person name="Guan M."/>
            <person name="Liu Z."/>
            <person name="Sun F."/>
            <person name="Lim Y.P."/>
            <person name="Lyons E."/>
            <person name="Town C.D."/>
            <person name="Bancroft I."/>
            <person name="Wang X."/>
            <person name="Meng J."/>
            <person name="Ma J."/>
            <person name="Pires J.C."/>
            <person name="King G.J."/>
            <person name="Brunel D."/>
            <person name="Delourme R."/>
            <person name="Renard M."/>
            <person name="Aury J.M."/>
            <person name="Adams K.L."/>
            <person name="Batley J."/>
            <person name="Snowdon R.J."/>
            <person name="Tost J."/>
            <person name="Edwards D."/>
            <person name="Zhou Y."/>
            <person name="Hua W."/>
            <person name="Sharpe A.G."/>
            <person name="Paterson A.H."/>
            <person name="Guan C."/>
            <person name="Wincker P."/>
        </authorList>
    </citation>
    <scope>NUCLEOTIDE SEQUENCE [LARGE SCALE GENOMIC DNA]</scope>
    <source>
        <strain evidence="2">cv. Darmor-bzh</strain>
    </source>
</reference>
<keyword evidence="2" id="KW-1185">Reference proteome</keyword>
<dbReference type="PaxDb" id="3708-A0A078H0P5"/>
<dbReference type="EMBL" id="LK032270">
    <property type="protein sequence ID" value="CDY31346.1"/>
    <property type="molecule type" value="Genomic_DNA"/>
</dbReference>
<gene>
    <name evidence="1" type="primary">BnaA02g33950D</name>
    <name evidence="1" type="ORF">GSBRNA2T00047536001</name>
</gene>
<organism evidence="1 2">
    <name type="scientific">Brassica napus</name>
    <name type="common">Rape</name>
    <dbReference type="NCBI Taxonomy" id="3708"/>
    <lineage>
        <taxon>Eukaryota</taxon>
        <taxon>Viridiplantae</taxon>
        <taxon>Streptophyta</taxon>
        <taxon>Embryophyta</taxon>
        <taxon>Tracheophyta</taxon>
        <taxon>Spermatophyta</taxon>
        <taxon>Magnoliopsida</taxon>
        <taxon>eudicotyledons</taxon>
        <taxon>Gunneridae</taxon>
        <taxon>Pentapetalae</taxon>
        <taxon>rosids</taxon>
        <taxon>malvids</taxon>
        <taxon>Brassicales</taxon>
        <taxon>Brassicaceae</taxon>
        <taxon>Brassiceae</taxon>
        <taxon>Brassica</taxon>
    </lineage>
</organism>
<dbReference type="Gramene" id="CDY31346">
    <property type="protein sequence ID" value="CDY31346"/>
    <property type="gene ID" value="GSBRNA2T00047536001"/>
</dbReference>
<accession>A0A078H0P5</accession>
<sequence length="30" mass="3552">MIGEDDEEETILSLSLCLPIKKNRSFFLFY</sequence>
<evidence type="ECO:0000313" key="2">
    <source>
        <dbReference type="Proteomes" id="UP000028999"/>
    </source>
</evidence>
<name>A0A078H0P5_BRANA</name>
<dbReference type="AlphaFoldDB" id="A0A078H0P5"/>
<dbReference type="Proteomes" id="UP000028999">
    <property type="component" value="Unassembled WGS sequence"/>
</dbReference>
<proteinExistence type="predicted"/>
<evidence type="ECO:0000313" key="1">
    <source>
        <dbReference type="EMBL" id="CDY31346.1"/>
    </source>
</evidence>
<protein>
    <submittedName>
        <fullName evidence="1">BnaA02g33950D protein</fullName>
    </submittedName>
</protein>